<evidence type="ECO:0000259" key="9">
    <source>
        <dbReference type="Pfam" id="PF07732"/>
    </source>
</evidence>
<feature type="signal peptide" evidence="6">
    <location>
        <begin position="1"/>
        <end position="20"/>
    </location>
</feature>
<keyword evidence="2" id="KW-0479">Metal-binding</keyword>
<comment type="similarity">
    <text evidence="1">Belongs to the multicopper oxidase family.</text>
</comment>
<evidence type="ECO:0000256" key="4">
    <source>
        <dbReference type="ARBA" id="ARBA00023002"/>
    </source>
</evidence>
<dbReference type="InterPro" id="IPR045087">
    <property type="entry name" value="Cu-oxidase_fam"/>
</dbReference>
<dbReference type="GeneID" id="75911023"/>
<dbReference type="CDD" id="cd13851">
    <property type="entry name" value="CuRO_1_Fet3p"/>
    <property type="match status" value="1"/>
</dbReference>
<reference evidence="10" key="2">
    <citation type="journal article" date="2022" name="Proc. Natl. Acad. Sci. U.S.A.">
        <title>Diploid-dominant life cycles characterize the early evolution of Fungi.</title>
        <authorList>
            <person name="Amses K.R."/>
            <person name="Simmons D.R."/>
            <person name="Longcore J.E."/>
            <person name="Mondo S.J."/>
            <person name="Seto K."/>
            <person name="Jeronimo G.H."/>
            <person name="Bonds A.E."/>
            <person name="Quandt C.A."/>
            <person name="Davis W.J."/>
            <person name="Chang Y."/>
            <person name="Federici B.A."/>
            <person name="Kuo A."/>
            <person name="LaButti K."/>
            <person name="Pangilinan J."/>
            <person name="Andreopoulos W."/>
            <person name="Tritt A."/>
            <person name="Riley R."/>
            <person name="Hundley H."/>
            <person name="Johnson J."/>
            <person name="Lipzen A."/>
            <person name="Barry K."/>
            <person name="Lang B.F."/>
            <person name="Cuomo C.A."/>
            <person name="Buchler N.E."/>
            <person name="Grigoriev I.V."/>
            <person name="Spatafora J.W."/>
            <person name="Stajich J.E."/>
            <person name="James T.Y."/>
        </authorList>
    </citation>
    <scope>NUCLEOTIDE SEQUENCE</scope>
    <source>
        <strain evidence="10">AG</strain>
    </source>
</reference>
<evidence type="ECO:0000256" key="3">
    <source>
        <dbReference type="ARBA" id="ARBA00022729"/>
    </source>
</evidence>
<dbReference type="GO" id="GO:0033215">
    <property type="term" value="P:reductive iron assimilation"/>
    <property type="evidence" value="ECO:0007669"/>
    <property type="project" value="TreeGrafter"/>
</dbReference>
<dbReference type="GO" id="GO:0010106">
    <property type="term" value="P:cellular response to iron ion starvation"/>
    <property type="evidence" value="ECO:0007669"/>
    <property type="project" value="TreeGrafter"/>
</dbReference>
<dbReference type="CDD" id="cd13877">
    <property type="entry name" value="CuRO_2_Fet3p_like"/>
    <property type="match status" value="1"/>
</dbReference>
<evidence type="ECO:0000256" key="6">
    <source>
        <dbReference type="SAM" id="SignalP"/>
    </source>
</evidence>
<dbReference type="Gene3D" id="2.60.40.420">
    <property type="entry name" value="Cupredoxins - blue copper proteins"/>
    <property type="match status" value="3"/>
</dbReference>
<dbReference type="AlphaFoldDB" id="A0AAD5EIH0"/>
<dbReference type="InterPro" id="IPR011707">
    <property type="entry name" value="Cu-oxidase-like_N"/>
</dbReference>
<feature type="domain" description="Plastocyanin-like" evidence="9">
    <location>
        <begin position="29"/>
        <end position="143"/>
    </location>
</feature>
<keyword evidence="11" id="KW-1185">Reference proteome</keyword>
<dbReference type="PROSITE" id="PS00079">
    <property type="entry name" value="MULTICOPPER_OXIDASE1"/>
    <property type="match status" value="1"/>
</dbReference>
<dbReference type="GO" id="GO:0005507">
    <property type="term" value="F:copper ion binding"/>
    <property type="evidence" value="ECO:0007669"/>
    <property type="project" value="InterPro"/>
</dbReference>
<dbReference type="InterPro" id="IPR008972">
    <property type="entry name" value="Cupredoxin"/>
</dbReference>
<dbReference type="InterPro" id="IPR002355">
    <property type="entry name" value="Cu_oxidase_Cu_BS"/>
</dbReference>
<evidence type="ECO:0000259" key="7">
    <source>
        <dbReference type="Pfam" id="PF00394"/>
    </source>
</evidence>
<dbReference type="PANTHER" id="PTHR11709">
    <property type="entry name" value="MULTI-COPPER OXIDASE"/>
    <property type="match status" value="1"/>
</dbReference>
<dbReference type="InterPro" id="IPR044130">
    <property type="entry name" value="CuRO_2_Fet3-like"/>
</dbReference>
<evidence type="ECO:0000313" key="10">
    <source>
        <dbReference type="EMBL" id="KAI8584032.1"/>
    </source>
</evidence>
<evidence type="ECO:0000313" key="11">
    <source>
        <dbReference type="Proteomes" id="UP001206595"/>
    </source>
</evidence>
<evidence type="ECO:0008006" key="12">
    <source>
        <dbReference type="Google" id="ProtNLM"/>
    </source>
</evidence>
<dbReference type="GO" id="GO:0004322">
    <property type="term" value="F:ferroxidase activity"/>
    <property type="evidence" value="ECO:0007669"/>
    <property type="project" value="TreeGrafter"/>
</dbReference>
<organism evidence="10 11">
    <name type="scientific">Umbelopsis ramanniana AG</name>
    <dbReference type="NCBI Taxonomy" id="1314678"/>
    <lineage>
        <taxon>Eukaryota</taxon>
        <taxon>Fungi</taxon>
        <taxon>Fungi incertae sedis</taxon>
        <taxon>Mucoromycota</taxon>
        <taxon>Mucoromycotina</taxon>
        <taxon>Umbelopsidomycetes</taxon>
        <taxon>Umbelopsidales</taxon>
        <taxon>Umbelopsidaceae</taxon>
        <taxon>Umbelopsis</taxon>
    </lineage>
</organism>
<feature type="chain" id="PRO_5042140540" description="Laccase" evidence="6">
    <location>
        <begin position="21"/>
        <end position="591"/>
    </location>
</feature>
<comment type="caution">
    <text evidence="10">The sequence shown here is derived from an EMBL/GenBank/DDBJ whole genome shotgun (WGS) entry which is preliminary data.</text>
</comment>
<dbReference type="PANTHER" id="PTHR11709:SF361">
    <property type="entry name" value="IRON TRANSPORT MULTICOPPER OXIDASE FET3"/>
    <property type="match status" value="1"/>
</dbReference>
<reference evidence="10" key="1">
    <citation type="submission" date="2021-06" db="EMBL/GenBank/DDBJ databases">
        <authorList>
            <consortium name="DOE Joint Genome Institute"/>
            <person name="Mondo S.J."/>
            <person name="Amses K.R."/>
            <person name="Simmons D.R."/>
            <person name="Longcore J.E."/>
            <person name="Seto K."/>
            <person name="Alves G.H."/>
            <person name="Bonds A.E."/>
            <person name="Quandt C.A."/>
            <person name="Davis W.J."/>
            <person name="Chang Y."/>
            <person name="Letcher P.M."/>
            <person name="Powell M.J."/>
            <person name="Kuo A."/>
            <person name="Labutti K."/>
            <person name="Pangilinan J."/>
            <person name="Andreopoulos W."/>
            <person name="Tritt A."/>
            <person name="Riley R."/>
            <person name="Hundley H."/>
            <person name="Johnson J."/>
            <person name="Lipzen A."/>
            <person name="Barry K."/>
            <person name="Berbee M.L."/>
            <person name="Buchler N.E."/>
            <person name="Grigoriev I.V."/>
            <person name="Spatafora J.W."/>
            <person name="Stajich J.E."/>
            <person name="James T.Y."/>
        </authorList>
    </citation>
    <scope>NUCLEOTIDE SEQUENCE</scope>
    <source>
        <strain evidence="10">AG</strain>
    </source>
</reference>
<keyword evidence="5" id="KW-0186">Copper</keyword>
<dbReference type="SUPFAM" id="SSF49503">
    <property type="entry name" value="Cupredoxins"/>
    <property type="match status" value="3"/>
</dbReference>
<dbReference type="InterPro" id="IPR011706">
    <property type="entry name" value="Cu-oxidase_C"/>
</dbReference>
<dbReference type="Pfam" id="PF00394">
    <property type="entry name" value="Cu-oxidase"/>
    <property type="match status" value="1"/>
</dbReference>
<dbReference type="PROSITE" id="PS51257">
    <property type="entry name" value="PROKAR_LIPOPROTEIN"/>
    <property type="match status" value="1"/>
</dbReference>
<dbReference type="InterPro" id="IPR033138">
    <property type="entry name" value="Cu_oxidase_CS"/>
</dbReference>
<dbReference type="EMBL" id="MU620894">
    <property type="protein sequence ID" value="KAI8584032.1"/>
    <property type="molecule type" value="Genomic_DNA"/>
</dbReference>
<keyword evidence="4" id="KW-0560">Oxidoreductase</keyword>
<proteinExistence type="inferred from homology"/>
<accession>A0AAD5EIH0</accession>
<dbReference type="Pfam" id="PF07732">
    <property type="entry name" value="Cu-oxidase_3"/>
    <property type="match status" value="1"/>
</dbReference>
<dbReference type="CDD" id="cd13899">
    <property type="entry name" value="CuRO_3_Fet3p"/>
    <property type="match status" value="1"/>
</dbReference>
<gene>
    <name evidence="10" type="ORF">K450DRAFT_221185</name>
</gene>
<protein>
    <recommendedName>
        <fullName evidence="12">Laccase</fullName>
    </recommendedName>
</protein>
<dbReference type="InterPro" id="IPR001117">
    <property type="entry name" value="Cu-oxidase_2nd"/>
</dbReference>
<dbReference type="Proteomes" id="UP001206595">
    <property type="component" value="Unassembled WGS sequence"/>
</dbReference>
<dbReference type="Pfam" id="PF07731">
    <property type="entry name" value="Cu-oxidase_2"/>
    <property type="match status" value="1"/>
</dbReference>
<evidence type="ECO:0000256" key="1">
    <source>
        <dbReference type="ARBA" id="ARBA00010609"/>
    </source>
</evidence>
<dbReference type="GO" id="GO:0033573">
    <property type="term" value="C:high-affinity iron permease complex"/>
    <property type="evidence" value="ECO:0007669"/>
    <property type="project" value="TreeGrafter"/>
</dbReference>
<keyword evidence="3 6" id="KW-0732">Signal</keyword>
<feature type="domain" description="Plastocyanin-like" evidence="7">
    <location>
        <begin position="151"/>
        <end position="277"/>
    </location>
</feature>
<feature type="domain" description="Plastocyanin-like" evidence="8">
    <location>
        <begin position="361"/>
        <end position="491"/>
    </location>
</feature>
<name>A0AAD5EIH0_UMBRA</name>
<evidence type="ECO:0000256" key="5">
    <source>
        <dbReference type="ARBA" id="ARBA00023008"/>
    </source>
</evidence>
<evidence type="ECO:0000256" key="2">
    <source>
        <dbReference type="ARBA" id="ARBA00022723"/>
    </source>
</evidence>
<dbReference type="RefSeq" id="XP_051449036.1">
    <property type="nucleotide sequence ID" value="XM_051585675.1"/>
</dbReference>
<evidence type="ECO:0000259" key="8">
    <source>
        <dbReference type="Pfam" id="PF07731"/>
    </source>
</evidence>
<dbReference type="PROSITE" id="PS00080">
    <property type="entry name" value="MULTICOPPER_OXIDASE2"/>
    <property type="match status" value="1"/>
</dbReference>
<sequence length="591" mass="64190">MKAVNRCLLAVAALAACSSAADVTLDWDITYTTANPDGLFERRVIGVNGAFPPPAINVTINDTLIINTHNSLDVPTSLHAHGMFQNGTAYYDGPVGVTECGIPPGGNFTYAIPITQVGTYWIHSHYRGQYMDGLRAPLILNDPTPPYHYDEDITVSLNDWYHDQSETGLATFMNVNNPTGAEPVPQSGLINNNANATFNFVPGKTYRVRLINMSALAMFIFSIDNHTMDIIEVEGVYTQRKTVDNIFLTAAQRYSVLITAKNDTSMNYLMHADMNPDMFDSVPDDLNLNVTAPVIYNQNAPFAAAMNTDDSVTNFVDTELVPLQAEAVAPADISYPLSFDFQVYSDGINRGAFNGVPYLMPKTPSLLTALTIGAEYANNSAVYGPQGNGLIAPHLKNIQLVVNNLDAGLHPFHLHGHVFQVVARGDGIFNESVNIINETQLNPVRRDTVHIPAESFAVIRFRADNPAVWFFHCHIEWHLESGLAVQIIEGPEVMADRVKPPQQMIDNCAALGWSTTGNAAGKQGLDLSGAPAHVDLIYDGFTAKGKGAMAACIISALLGMGTIVWYAQGQVTPPAAAAKEEEKPEVQEPTQ</sequence>